<keyword evidence="5" id="KW-1185">Reference proteome</keyword>
<dbReference type="CDD" id="cd18809">
    <property type="entry name" value="SF1_C_RecD"/>
    <property type="match status" value="1"/>
</dbReference>
<dbReference type="SUPFAM" id="SSF52540">
    <property type="entry name" value="P-loop containing nucleoside triphosphate hydrolases"/>
    <property type="match status" value="2"/>
</dbReference>
<evidence type="ECO:0000259" key="3">
    <source>
        <dbReference type="Pfam" id="PF13538"/>
    </source>
</evidence>
<dbReference type="GO" id="GO:0003678">
    <property type="term" value="F:DNA helicase activity"/>
    <property type="evidence" value="ECO:0007669"/>
    <property type="project" value="UniProtKB-ARBA"/>
</dbReference>
<evidence type="ECO:0000313" key="5">
    <source>
        <dbReference type="Proteomes" id="UP000679691"/>
    </source>
</evidence>
<dbReference type="Pfam" id="PF13604">
    <property type="entry name" value="AAA_30"/>
    <property type="match status" value="1"/>
</dbReference>
<dbReference type="Gene3D" id="3.40.50.300">
    <property type="entry name" value="P-loop containing nucleotide triphosphate hydrolases"/>
    <property type="match status" value="2"/>
</dbReference>
<keyword evidence="2" id="KW-0067">ATP-binding</keyword>
<evidence type="ECO:0000313" key="4">
    <source>
        <dbReference type="EMBL" id="MBP3943601.1"/>
    </source>
</evidence>
<comment type="caution">
    <text evidence="4">The sequence shown here is derived from an EMBL/GenBank/DDBJ whole genome shotgun (WGS) entry which is preliminary data.</text>
</comment>
<dbReference type="EMBL" id="JAGKSB010000008">
    <property type="protein sequence ID" value="MBP3943601.1"/>
    <property type="molecule type" value="Genomic_DNA"/>
</dbReference>
<accession>A0A8T4HG16</accession>
<dbReference type="PANTHER" id="PTHR43788:SF6">
    <property type="entry name" value="DNA HELICASE B"/>
    <property type="match status" value="1"/>
</dbReference>
<sequence>MLITDLLEQRFPWKPTTQQYTAFKKLSDFLSHFQADSCFVLKGYAGTGKTTLIAALVKSLGALNKRAVLLAPTGRAAKVMSNYAGRKALTIHKKIYRKKDSTSHTLDFILSENLHEDTLFIIDESSMISDESVNMFSNSLLEDLLRYVRSGKNCCVMFVGDTAQLPPVGLLQSPALDPAYLHSNYQLQVYTVELTEVVRQAQESGILYNATKIRQEIKLEEETATYPFPEFITKGFKDIFRMNGDRLVEGLNYAYDNFGLENTMVICRSNKSANLYNKHIRNQLLFREEEITGGDLIMVVRNNYFWLQENSIEQGFIANGDMAKVRKVSNVHEMHGFRFADITMSFVGVEDEDAITCRVLLDSIYTDSPNMPQPELKRLYEAVAKDYEDIALKKDRLEAIKKDPYYNALQIKFAFAITCHKAQGGQWPAVFVDQGYLVDEMLNTEFLRWLYTAVTRAREQLFLVNFNEKFYSH</sequence>
<dbReference type="CDD" id="cd17933">
    <property type="entry name" value="DEXSc_RecD-like"/>
    <property type="match status" value="1"/>
</dbReference>
<dbReference type="AlphaFoldDB" id="A0A8T4HG16"/>
<reference evidence="4" key="1">
    <citation type="submission" date="2021-03" db="EMBL/GenBank/DDBJ databases">
        <authorList>
            <person name="Lu T."/>
            <person name="Wang Q."/>
            <person name="Han X."/>
        </authorList>
    </citation>
    <scope>NUCLEOTIDE SEQUENCE</scope>
    <source>
        <strain evidence="4">WQ 2009</strain>
    </source>
</reference>
<organism evidence="4 5">
    <name type="scientific">Rhinopithecimicrobium faecis</name>
    <dbReference type="NCBI Taxonomy" id="2820698"/>
    <lineage>
        <taxon>Bacteria</taxon>
        <taxon>Pseudomonadati</taxon>
        <taxon>Bacteroidota</taxon>
        <taxon>Sphingobacteriia</taxon>
        <taxon>Sphingobacteriales</taxon>
        <taxon>Sphingobacteriaceae</taxon>
        <taxon>Rhinopithecimicrobium</taxon>
    </lineage>
</organism>
<feature type="domain" description="UvrD-like helicase C-terminal" evidence="3">
    <location>
        <begin position="414"/>
        <end position="464"/>
    </location>
</feature>
<name>A0A8T4HG16_9SPHI</name>
<dbReference type="PANTHER" id="PTHR43788">
    <property type="entry name" value="DNA2/NAM7 HELICASE FAMILY MEMBER"/>
    <property type="match status" value="1"/>
</dbReference>
<dbReference type="Proteomes" id="UP000679691">
    <property type="component" value="Unassembled WGS sequence"/>
</dbReference>
<protein>
    <submittedName>
        <fullName evidence="4">AAA family ATPase</fullName>
    </submittedName>
</protein>
<keyword evidence="1" id="KW-0547">Nucleotide-binding</keyword>
<dbReference type="InterPro" id="IPR027417">
    <property type="entry name" value="P-loop_NTPase"/>
</dbReference>
<proteinExistence type="predicted"/>
<dbReference type="InterPro" id="IPR027785">
    <property type="entry name" value="UvrD-like_helicase_C"/>
</dbReference>
<gene>
    <name evidence="4" type="ORF">J5U18_08515</name>
</gene>
<evidence type="ECO:0000256" key="2">
    <source>
        <dbReference type="ARBA" id="ARBA00022840"/>
    </source>
</evidence>
<dbReference type="InterPro" id="IPR050534">
    <property type="entry name" value="Coronavir_polyprotein_1ab"/>
</dbReference>
<dbReference type="Pfam" id="PF13538">
    <property type="entry name" value="UvrD_C_2"/>
    <property type="match status" value="1"/>
</dbReference>
<evidence type="ECO:0000256" key="1">
    <source>
        <dbReference type="ARBA" id="ARBA00022741"/>
    </source>
</evidence>
<dbReference type="RefSeq" id="WP_353547100.1">
    <property type="nucleotide sequence ID" value="NZ_JAGKSB010000008.1"/>
</dbReference>
<dbReference type="GO" id="GO:0005524">
    <property type="term" value="F:ATP binding"/>
    <property type="evidence" value="ECO:0007669"/>
    <property type="project" value="UniProtKB-KW"/>
</dbReference>